<comment type="caution">
    <text evidence="1">The sequence shown here is derived from an EMBL/GenBank/DDBJ whole genome shotgun (WGS) entry which is preliminary data.</text>
</comment>
<sequence>MSALHAETDPERGRWVLDALGPFATFEGIVPPLFEAAVRILHPASDDAGQRLRWREVAERAGTVLHPLAQWEDLSRHDRSFGAPRLGELDLDELAAIADVLAGATTTPERCSAAFWEGTGVISTVVLGSRDVPEDRNAAARASGSGRRVISRLESIALPQRESLLVDLDVRALVDPAWALDAGLATADGIVVQTPLALWPDDRAWYLASEIDFDSTLIGGSEELVARILALADRGVIEALRLPASVDLTSTGDRINGRG</sequence>
<keyword evidence="2" id="KW-1185">Reference proteome</keyword>
<evidence type="ECO:0000313" key="1">
    <source>
        <dbReference type="EMBL" id="MCM6761794.1"/>
    </source>
</evidence>
<dbReference type="RefSeq" id="WP_251944218.1">
    <property type="nucleotide sequence ID" value="NZ_JAMRYM010000012.1"/>
</dbReference>
<organism evidence="1 2">
    <name type="scientific">Rathayibacter rubneri</name>
    <dbReference type="NCBI Taxonomy" id="2950106"/>
    <lineage>
        <taxon>Bacteria</taxon>
        <taxon>Bacillati</taxon>
        <taxon>Actinomycetota</taxon>
        <taxon>Actinomycetes</taxon>
        <taxon>Micrococcales</taxon>
        <taxon>Microbacteriaceae</taxon>
        <taxon>Rathayibacter</taxon>
    </lineage>
</organism>
<dbReference type="AlphaFoldDB" id="A0A9X2DZU2"/>
<dbReference type="Proteomes" id="UP001155240">
    <property type="component" value="Unassembled WGS sequence"/>
</dbReference>
<dbReference type="EMBL" id="JAMRYM010000012">
    <property type="protein sequence ID" value="MCM6761794.1"/>
    <property type="molecule type" value="Genomic_DNA"/>
</dbReference>
<gene>
    <name evidence="1" type="ORF">NB037_05110</name>
</gene>
<accession>A0A9X2DZU2</accession>
<protein>
    <submittedName>
        <fullName evidence="1">Uncharacterized protein</fullName>
    </submittedName>
</protein>
<evidence type="ECO:0000313" key="2">
    <source>
        <dbReference type="Proteomes" id="UP001155240"/>
    </source>
</evidence>
<proteinExistence type="predicted"/>
<reference evidence="1" key="1">
    <citation type="submission" date="2022-06" db="EMBL/GenBank/DDBJ databases">
        <title>Whole genome shotgun sequencing (WGS) of Rathayibacter sp. ZW T2_19, isolated from stored onions (Allium cepa).</title>
        <authorList>
            <person name="Stoll D.A."/>
            <person name="Huch M."/>
        </authorList>
    </citation>
    <scope>NUCLEOTIDE SEQUENCE</scope>
    <source>
        <strain evidence="1">ZW T2_19</strain>
    </source>
</reference>
<name>A0A9X2DZU2_9MICO</name>